<organism evidence="3 4">
    <name type="scientific">Thiobacillus denitrificans</name>
    <dbReference type="NCBI Taxonomy" id="36861"/>
    <lineage>
        <taxon>Bacteria</taxon>
        <taxon>Pseudomonadati</taxon>
        <taxon>Pseudomonadota</taxon>
        <taxon>Betaproteobacteria</taxon>
        <taxon>Nitrosomonadales</taxon>
        <taxon>Thiobacillaceae</taxon>
        <taxon>Thiobacillus</taxon>
    </lineage>
</organism>
<dbReference type="AlphaFoldDB" id="A0A119CUD6"/>
<sequence length="219" mass="24248">MGYAWTFTRWYPGEAVFAAWRALSVRSAGAAFPHLLALCLLWFSADALAERDVRIERDADTIRIDAKLRVDVHHHIAWQVLTDYDNLARFVPGLQISRIVSEPGAPLLLQQTGQSGFLWLTLPIEVVVRIVEVPLEAIRFSAVSGTLKSKSGEWRIEAQDDATLLIYRASIVPGFWVPPLIGTAMMGQDVRSKLVGVANEMTRRAASAQSGKSGSEAYR</sequence>
<dbReference type="InterPro" id="IPR023393">
    <property type="entry name" value="START-like_dom_sf"/>
</dbReference>
<dbReference type="InterPro" id="IPR005031">
    <property type="entry name" value="COQ10_START"/>
</dbReference>
<comment type="caution">
    <text evidence="3">The sequence shown here is derived from an EMBL/GenBank/DDBJ whole genome shotgun (WGS) entry which is preliminary data.</text>
</comment>
<gene>
    <name evidence="3" type="ORF">ABW22_13730</name>
</gene>
<dbReference type="Gene3D" id="3.30.530.20">
    <property type="match status" value="1"/>
</dbReference>
<evidence type="ECO:0000256" key="1">
    <source>
        <dbReference type="ARBA" id="ARBA00008918"/>
    </source>
</evidence>
<protein>
    <recommendedName>
        <fullName evidence="2">Coenzyme Q-binding protein COQ10 START domain-containing protein</fullName>
    </recommendedName>
</protein>
<dbReference type="SUPFAM" id="SSF55961">
    <property type="entry name" value="Bet v1-like"/>
    <property type="match status" value="1"/>
</dbReference>
<name>A0A119CUD6_THIDE</name>
<dbReference type="EMBL" id="LDUG01000040">
    <property type="protein sequence ID" value="KVW93709.1"/>
    <property type="molecule type" value="Genomic_DNA"/>
</dbReference>
<dbReference type="Pfam" id="PF03364">
    <property type="entry name" value="Polyketide_cyc"/>
    <property type="match status" value="1"/>
</dbReference>
<dbReference type="PANTHER" id="PTHR34060:SF1">
    <property type="entry name" value="POLYKETIDE CYCLASE _ DEHYDRASE AND LIPID TRANSPORT PROTEIN"/>
    <property type="match status" value="1"/>
</dbReference>
<comment type="similarity">
    <text evidence="1">Belongs to the ribosome association toxin RatA family.</text>
</comment>
<keyword evidence="4" id="KW-1185">Reference proteome</keyword>
<dbReference type="PANTHER" id="PTHR34060">
    <property type="entry name" value="POLYKETIDE CYCLASE / DEHYDRASE AND LIPID TRANSPORT PROTEIN"/>
    <property type="match status" value="1"/>
</dbReference>
<reference evidence="3 4" key="1">
    <citation type="journal article" date="2015" name="Appl. Environ. Microbiol.">
        <title>Aerobic and Anaerobic Thiosulfate Oxidation by a Cold-Adapted, Subglacial Chemoautotroph.</title>
        <authorList>
            <person name="Harrold Z.R."/>
            <person name="Skidmore M.L."/>
            <person name="Hamilton T.L."/>
            <person name="Desch L."/>
            <person name="Amada K."/>
            <person name="van Gelder W."/>
            <person name="Glover K."/>
            <person name="Roden E.E."/>
            <person name="Boyd E.S."/>
        </authorList>
    </citation>
    <scope>NUCLEOTIDE SEQUENCE [LARGE SCALE GENOMIC DNA]</scope>
    <source>
        <strain evidence="3 4">RG</strain>
    </source>
</reference>
<dbReference type="OrthoDB" id="8592441at2"/>
<proteinExistence type="inferred from homology"/>
<evidence type="ECO:0000313" key="4">
    <source>
        <dbReference type="Proteomes" id="UP000064243"/>
    </source>
</evidence>
<dbReference type="Proteomes" id="UP000064243">
    <property type="component" value="Unassembled WGS sequence"/>
</dbReference>
<evidence type="ECO:0000259" key="2">
    <source>
        <dbReference type="Pfam" id="PF03364"/>
    </source>
</evidence>
<feature type="domain" description="Coenzyme Q-binding protein COQ10 START" evidence="2">
    <location>
        <begin position="77"/>
        <end position="190"/>
    </location>
</feature>
<accession>A0A119CUD6</accession>
<dbReference type="PATRIC" id="fig|36861.3.peg.2564"/>
<evidence type="ECO:0000313" key="3">
    <source>
        <dbReference type="EMBL" id="KVW93709.1"/>
    </source>
</evidence>
<dbReference type="RefSeq" id="WP_059757877.1">
    <property type="nucleotide sequence ID" value="NZ_LDUG01000040.1"/>
</dbReference>